<comment type="caution">
    <text evidence="2">The sequence shown here is derived from an EMBL/GenBank/DDBJ whole genome shotgun (WGS) entry which is preliminary data.</text>
</comment>
<dbReference type="GO" id="GO:0000981">
    <property type="term" value="F:DNA-binding transcription factor activity, RNA polymerase II-specific"/>
    <property type="evidence" value="ECO:0007669"/>
    <property type="project" value="InterPro"/>
</dbReference>
<proteinExistence type="predicted"/>
<dbReference type="Gene3D" id="4.10.240.10">
    <property type="entry name" value="Zn(2)-C6 fungal-type DNA-binding domain"/>
    <property type="match status" value="1"/>
</dbReference>
<dbReference type="AlphaFoldDB" id="A0A8H5D3N5"/>
<protein>
    <recommendedName>
        <fullName evidence="1">Zn(2)-C6 fungal-type domain-containing protein</fullName>
    </recommendedName>
</protein>
<dbReference type="InterPro" id="IPR036864">
    <property type="entry name" value="Zn2-C6_fun-type_DNA-bd_sf"/>
</dbReference>
<dbReference type="EMBL" id="JAACJM010000065">
    <property type="protein sequence ID" value="KAF5352920.1"/>
    <property type="molecule type" value="Genomic_DNA"/>
</dbReference>
<evidence type="ECO:0000259" key="1">
    <source>
        <dbReference type="PROSITE" id="PS00463"/>
    </source>
</evidence>
<name>A0A8H5D3N5_9AGAR</name>
<dbReference type="Proteomes" id="UP000559256">
    <property type="component" value="Unassembled WGS sequence"/>
</dbReference>
<dbReference type="PROSITE" id="PS00463">
    <property type="entry name" value="ZN2_CY6_FUNGAL_1"/>
    <property type="match status" value="1"/>
</dbReference>
<evidence type="ECO:0000313" key="3">
    <source>
        <dbReference type="Proteomes" id="UP000559256"/>
    </source>
</evidence>
<organism evidence="2 3">
    <name type="scientific">Tetrapyrgos nigripes</name>
    <dbReference type="NCBI Taxonomy" id="182062"/>
    <lineage>
        <taxon>Eukaryota</taxon>
        <taxon>Fungi</taxon>
        <taxon>Dikarya</taxon>
        <taxon>Basidiomycota</taxon>
        <taxon>Agaricomycotina</taxon>
        <taxon>Agaricomycetes</taxon>
        <taxon>Agaricomycetidae</taxon>
        <taxon>Agaricales</taxon>
        <taxon>Marasmiineae</taxon>
        <taxon>Marasmiaceae</taxon>
        <taxon>Tetrapyrgos</taxon>
    </lineage>
</organism>
<accession>A0A8H5D3N5</accession>
<gene>
    <name evidence="2" type="ORF">D9758_007940</name>
</gene>
<dbReference type="SUPFAM" id="SSF57701">
    <property type="entry name" value="Zn2/Cys6 DNA-binding domain"/>
    <property type="match status" value="1"/>
</dbReference>
<feature type="domain" description="Zn(2)-C6 fungal-type" evidence="1">
    <location>
        <begin position="15"/>
        <end position="45"/>
    </location>
</feature>
<dbReference type="InterPro" id="IPR001138">
    <property type="entry name" value="Zn2Cys6_DnaBD"/>
</dbReference>
<reference evidence="2 3" key="1">
    <citation type="journal article" date="2020" name="ISME J.">
        <title>Uncovering the hidden diversity of litter-decomposition mechanisms in mushroom-forming fungi.</title>
        <authorList>
            <person name="Floudas D."/>
            <person name="Bentzer J."/>
            <person name="Ahren D."/>
            <person name="Johansson T."/>
            <person name="Persson P."/>
            <person name="Tunlid A."/>
        </authorList>
    </citation>
    <scope>NUCLEOTIDE SEQUENCE [LARGE SCALE GENOMIC DNA]</scope>
    <source>
        <strain evidence="2 3">CBS 291.85</strain>
    </source>
</reference>
<dbReference type="GO" id="GO:0008270">
    <property type="term" value="F:zinc ion binding"/>
    <property type="evidence" value="ECO:0007669"/>
    <property type="project" value="InterPro"/>
</dbReference>
<keyword evidence="3" id="KW-1185">Reference proteome</keyword>
<sequence length="689" mass="76653">MSSANSTKPYKKPPACDYCKARRVLCHPQPFGRSCPRCLEKGVHCTTTPTVRRKRRQQREIIAAKKVITISKGDYSTQDDTHDTTKVEATSQSQELVTVGVLATLSAGLPYAQTYVLANYAAFNNGYRRPVANTPVASRPQIQLPRRLIQDLFNAFVYTPYYNHPIIPHDKLRSRLVECDWQLSSLSPPECVLLHCIFAVTSLVSIDPLIIGPEPLSSEFTSILTTAQPVKRIKLDLRDIGRRRERVGLCHQLRAEALRQAQIEGIALWVSPESAASCYLLDALLDSEHDSPYSYDAAFAWQARTLAEFWYRQAQPYLNTESMVRSAVWASSLMVDGISALHSGRSVAVSVLDEHLICGHKQLPLEKLVSSLSQCCDCMQFYDYFISIMFHITSGAREVYENISGPCARGRRFDFQAVKGYFIYLRLLYEVCDAYKAQGQLLSRQVEKQSWYILATVRSVLVGWTNLTLHFYEAIKAMLEEGVTDLYDAALDHSFFVTGVDCYGRGGRLAPAQLAPIFVDARVLTCKAAIDFSEMIEDIYSVSRLAQLKIVGGHLKGWVQFTVDVTDAGVMSTTEGIQTLERLRDALKIAGFAWTDYTGLVEDIDSHIAALRASPATAQDSVHNLNLERHLNIHHLNLNPNLPPAIAPLVEAAGTGVSQHDPPVYSGYTCGPLGAEILGVDSESWTYGS</sequence>
<dbReference type="OrthoDB" id="2861608at2759"/>
<evidence type="ECO:0000313" key="2">
    <source>
        <dbReference type="EMBL" id="KAF5352920.1"/>
    </source>
</evidence>